<name>A0ABW4R9A5_9RHOB</name>
<proteinExistence type="predicted"/>
<reference evidence="4" key="1">
    <citation type="journal article" date="2019" name="Int. J. Syst. Evol. Microbiol.">
        <title>The Global Catalogue of Microorganisms (GCM) 10K type strain sequencing project: providing services to taxonomists for standard genome sequencing and annotation.</title>
        <authorList>
            <consortium name="The Broad Institute Genomics Platform"/>
            <consortium name="The Broad Institute Genome Sequencing Center for Infectious Disease"/>
            <person name="Wu L."/>
            <person name="Ma J."/>
        </authorList>
    </citation>
    <scope>NUCLEOTIDE SEQUENCE [LARGE SCALE GENOMIC DNA]</scope>
    <source>
        <strain evidence="4">CCUG 56029</strain>
    </source>
</reference>
<accession>A0ABW4R9A5</accession>
<dbReference type="InterPro" id="IPR013830">
    <property type="entry name" value="SGNH_hydro"/>
</dbReference>
<sequence>MKRIALTLILLLTPLAAWAETRIVVFGDSIAAGFGLPPDQGLVPTLERWLSVRGYDVTLIQAGLSGDTTFGGRVRIKWSVPPDTDAVIIELGANDMLVGFDPDGIKSNLHTIIDSAQGARQRPVLLLGIYALPVRSAPYRQKFDAIWQSIASQQDVLLVPDMIAPFRRLSQPERERRKILQSDRLHPAQAGVELMVEEIGPKVIELIAQTKAQTKAQAKE</sequence>
<dbReference type="InterPro" id="IPR051532">
    <property type="entry name" value="Ester_Hydrolysis_Enzymes"/>
</dbReference>
<protein>
    <submittedName>
        <fullName evidence="3">Arylesterase</fullName>
    </submittedName>
</protein>
<evidence type="ECO:0000313" key="4">
    <source>
        <dbReference type="Proteomes" id="UP001597213"/>
    </source>
</evidence>
<comment type="caution">
    <text evidence="3">The sequence shown here is derived from an EMBL/GenBank/DDBJ whole genome shotgun (WGS) entry which is preliminary data.</text>
</comment>
<dbReference type="Proteomes" id="UP001597213">
    <property type="component" value="Unassembled WGS sequence"/>
</dbReference>
<dbReference type="SUPFAM" id="SSF52266">
    <property type="entry name" value="SGNH hydrolase"/>
    <property type="match status" value="1"/>
</dbReference>
<keyword evidence="1" id="KW-0732">Signal</keyword>
<gene>
    <name evidence="3" type="ORF">ACFSCT_11015</name>
</gene>
<dbReference type="PANTHER" id="PTHR30383:SF5">
    <property type="entry name" value="SGNH HYDROLASE-TYPE ESTERASE DOMAIN-CONTAINING PROTEIN"/>
    <property type="match status" value="1"/>
</dbReference>
<evidence type="ECO:0000313" key="3">
    <source>
        <dbReference type="EMBL" id="MFD1882243.1"/>
    </source>
</evidence>
<keyword evidence="4" id="KW-1185">Reference proteome</keyword>
<dbReference type="RefSeq" id="WP_379142714.1">
    <property type="nucleotide sequence ID" value="NZ_JBHUEN010000031.1"/>
</dbReference>
<feature type="signal peptide" evidence="1">
    <location>
        <begin position="1"/>
        <end position="19"/>
    </location>
</feature>
<dbReference type="PANTHER" id="PTHR30383">
    <property type="entry name" value="THIOESTERASE 1/PROTEASE 1/LYSOPHOSPHOLIPASE L1"/>
    <property type="match status" value="1"/>
</dbReference>
<feature type="chain" id="PRO_5045811854" evidence="1">
    <location>
        <begin position="20"/>
        <end position="220"/>
    </location>
</feature>
<evidence type="ECO:0000259" key="2">
    <source>
        <dbReference type="Pfam" id="PF13472"/>
    </source>
</evidence>
<dbReference type="Pfam" id="PF13472">
    <property type="entry name" value="Lipase_GDSL_2"/>
    <property type="match status" value="1"/>
</dbReference>
<dbReference type="Gene3D" id="3.40.50.1110">
    <property type="entry name" value="SGNH hydrolase"/>
    <property type="match status" value="1"/>
</dbReference>
<organism evidence="3 4">
    <name type="scientific">Paracoccus pacificus</name>
    <dbReference type="NCBI Taxonomy" id="1463598"/>
    <lineage>
        <taxon>Bacteria</taxon>
        <taxon>Pseudomonadati</taxon>
        <taxon>Pseudomonadota</taxon>
        <taxon>Alphaproteobacteria</taxon>
        <taxon>Rhodobacterales</taxon>
        <taxon>Paracoccaceae</taxon>
        <taxon>Paracoccus</taxon>
    </lineage>
</organism>
<dbReference type="InterPro" id="IPR036514">
    <property type="entry name" value="SGNH_hydro_sf"/>
</dbReference>
<evidence type="ECO:0000256" key="1">
    <source>
        <dbReference type="SAM" id="SignalP"/>
    </source>
</evidence>
<dbReference type="EMBL" id="JBHUEN010000031">
    <property type="protein sequence ID" value="MFD1882243.1"/>
    <property type="molecule type" value="Genomic_DNA"/>
</dbReference>
<dbReference type="CDD" id="cd01822">
    <property type="entry name" value="Lysophospholipase_L1_like"/>
    <property type="match status" value="1"/>
</dbReference>
<feature type="domain" description="SGNH hydrolase-type esterase" evidence="2">
    <location>
        <begin position="25"/>
        <end position="193"/>
    </location>
</feature>